<dbReference type="Pfam" id="PF14310">
    <property type="entry name" value="Fn3-like"/>
    <property type="match status" value="1"/>
</dbReference>
<protein>
    <submittedName>
        <fullName evidence="5">Putative exported hydrolase</fullName>
        <ecNumber evidence="5">3.2.1.21</ecNumber>
    </submittedName>
</protein>
<evidence type="ECO:0000313" key="6">
    <source>
        <dbReference type="Proteomes" id="UP000095517"/>
    </source>
</evidence>
<evidence type="ECO:0000256" key="2">
    <source>
        <dbReference type="ARBA" id="ARBA00022729"/>
    </source>
</evidence>
<reference evidence="5 6" key="1">
    <citation type="submission" date="2015-09" db="EMBL/GenBank/DDBJ databases">
        <authorList>
            <consortium name="Pathogen Informatics"/>
        </authorList>
    </citation>
    <scope>NUCLEOTIDE SEQUENCE [LARGE SCALE GENOMIC DNA]</scope>
    <source>
        <strain evidence="5 6">2789STDY5608840</strain>
    </source>
</reference>
<keyword evidence="3 5" id="KW-0378">Hydrolase</keyword>
<dbReference type="Pfam" id="PF01915">
    <property type="entry name" value="Glyco_hydro_3_C"/>
    <property type="match status" value="1"/>
</dbReference>
<dbReference type="SUPFAM" id="SSF52279">
    <property type="entry name" value="Beta-D-glucan exohydrolase, C-terminal domain"/>
    <property type="match status" value="1"/>
</dbReference>
<dbReference type="SMART" id="SM01217">
    <property type="entry name" value="Fn3_like"/>
    <property type="match status" value="1"/>
</dbReference>
<dbReference type="GO" id="GO:0046556">
    <property type="term" value="F:alpha-L-arabinofuranosidase activity"/>
    <property type="evidence" value="ECO:0007669"/>
    <property type="project" value="TreeGrafter"/>
</dbReference>
<dbReference type="GO" id="GO:0031222">
    <property type="term" value="P:arabinan catabolic process"/>
    <property type="evidence" value="ECO:0007669"/>
    <property type="project" value="TreeGrafter"/>
</dbReference>
<proteinExistence type="inferred from homology"/>
<evidence type="ECO:0000256" key="3">
    <source>
        <dbReference type="ARBA" id="ARBA00022801"/>
    </source>
</evidence>
<dbReference type="PRINTS" id="PR00133">
    <property type="entry name" value="GLHYDRLASE3"/>
</dbReference>
<dbReference type="STRING" id="338188.ERS852397_01148"/>
<dbReference type="InterPro" id="IPR044993">
    <property type="entry name" value="BXL"/>
</dbReference>
<dbReference type="InterPro" id="IPR032267">
    <property type="entry name" value="DUF4832"/>
</dbReference>
<dbReference type="Pfam" id="PF16116">
    <property type="entry name" value="DUF4832"/>
    <property type="match status" value="1"/>
</dbReference>
<dbReference type="PANTHER" id="PTHR42721:SF3">
    <property type="entry name" value="BETA-D-XYLOSIDASE 5-RELATED"/>
    <property type="match status" value="1"/>
</dbReference>
<dbReference type="SUPFAM" id="SSF51445">
    <property type="entry name" value="(Trans)glycosidases"/>
    <property type="match status" value="1"/>
</dbReference>
<keyword evidence="5" id="KW-0326">Glycosidase</keyword>
<dbReference type="InterPro" id="IPR026891">
    <property type="entry name" value="Fn3-like"/>
</dbReference>
<dbReference type="InterPro" id="IPR001764">
    <property type="entry name" value="Glyco_hydro_3_N"/>
</dbReference>
<name>A0A174BA90_9BACE</name>
<dbReference type="InterPro" id="IPR036962">
    <property type="entry name" value="Glyco_hydro_3_N_sf"/>
</dbReference>
<dbReference type="InterPro" id="IPR036881">
    <property type="entry name" value="Glyco_hydro_3_C_sf"/>
</dbReference>
<dbReference type="Gene3D" id="2.60.40.10">
    <property type="entry name" value="Immunoglobulins"/>
    <property type="match status" value="1"/>
</dbReference>
<dbReference type="EC" id="3.2.1.21" evidence="5"/>
<dbReference type="GO" id="GO:0009044">
    <property type="term" value="F:xylan 1,4-beta-xylosidase activity"/>
    <property type="evidence" value="ECO:0007669"/>
    <property type="project" value="InterPro"/>
</dbReference>
<dbReference type="GO" id="GO:0008422">
    <property type="term" value="F:beta-glucosidase activity"/>
    <property type="evidence" value="ECO:0007669"/>
    <property type="project" value="UniProtKB-EC"/>
</dbReference>
<dbReference type="InterPro" id="IPR017853">
    <property type="entry name" value="GH"/>
</dbReference>
<organism evidence="5 6">
    <name type="scientific">Bacteroides finegoldii</name>
    <dbReference type="NCBI Taxonomy" id="338188"/>
    <lineage>
        <taxon>Bacteria</taxon>
        <taxon>Pseudomonadati</taxon>
        <taxon>Bacteroidota</taxon>
        <taxon>Bacteroidia</taxon>
        <taxon>Bacteroidales</taxon>
        <taxon>Bacteroidaceae</taxon>
        <taxon>Bacteroides</taxon>
    </lineage>
</organism>
<dbReference type="InterPro" id="IPR013783">
    <property type="entry name" value="Ig-like_fold"/>
</dbReference>
<keyword evidence="2" id="KW-0732">Signal</keyword>
<dbReference type="EMBL" id="CYZH01000005">
    <property type="protein sequence ID" value="CUN97951.1"/>
    <property type="molecule type" value="Genomic_DNA"/>
</dbReference>
<gene>
    <name evidence="5" type="primary">bglX_5</name>
    <name evidence="5" type="ORF">ERS852397_01148</name>
</gene>
<dbReference type="Pfam" id="PF16173">
    <property type="entry name" value="DUF4874"/>
    <property type="match status" value="1"/>
</dbReference>
<dbReference type="InterPro" id="IPR032379">
    <property type="entry name" value="DUF4874"/>
</dbReference>
<dbReference type="RefSeq" id="WP_055278668.1">
    <property type="nucleotide sequence ID" value="NZ_CABIXA010000005.1"/>
</dbReference>
<accession>A0A174BA90</accession>
<dbReference type="Pfam" id="PF00933">
    <property type="entry name" value="Glyco_hydro_3"/>
    <property type="match status" value="1"/>
</dbReference>
<evidence type="ECO:0000259" key="4">
    <source>
        <dbReference type="SMART" id="SM01217"/>
    </source>
</evidence>
<dbReference type="PANTHER" id="PTHR42721">
    <property type="entry name" value="SUGAR HYDROLASE-RELATED"/>
    <property type="match status" value="1"/>
</dbReference>
<dbReference type="InterPro" id="IPR002772">
    <property type="entry name" value="Glyco_hydro_3_C"/>
</dbReference>
<dbReference type="Proteomes" id="UP000095517">
    <property type="component" value="Unassembled WGS sequence"/>
</dbReference>
<comment type="similarity">
    <text evidence="1">Belongs to the glycosyl hydrolase 3 family.</text>
</comment>
<dbReference type="FunFam" id="3.40.50.1700:FF:000009">
    <property type="entry name" value="Periplasmic beta-glucosidase"/>
    <property type="match status" value="1"/>
</dbReference>
<dbReference type="Gene3D" id="3.40.50.1700">
    <property type="entry name" value="Glycoside hydrolase family 3 C-terminal domain"/>
    <property type="match status" value="1"/>
</dbReference>
<evidence type="ECO:0000256" key="1">
    <source>
        <dbReference type="ARBA" id="ARBA00005336"/>
    </source>
</evidence>
<dbReference type="FunFam" id="2.60.40.10:FF:000495">
    <property type="entry name" value="Periplasmic beta-glucosidase"/>
    <property type="match status" value="1"/>
</dbReference>
<sequence length="1365" mass="154091">MRKFNLTILFLLALLPVLFAGQTTRIPYRGIYADDPNGTAGIYNPERGFRLEIAVDIAKKCDVWKPQEYPGITDYLESEINKYACDSVSLVQTYFYLHGYIGRQLPPEAFTTMDVYFNKLRQLGKKALLRFAYETEPMGTVSSGPTMEDMFRHMKQLKPYLEKNKDVILALQAGFIGAWGEWHSSKHNIESSDANKRIILEKICRMTPQDRVVQVRVPDYKNLLPKDSEAYRKTSFHDDFIVVDPHRWDGNMHEGTPNFDQIVEEGAFMPVDGELPWGTWSMNKENGDANGWIIDGKKTARQLFLEHYTSLSVIHNYKERGAPDKYSMMYWKETPISEEYLKEKHMPVSDGYFRKHDGSAAQRNAFEYVRDHLGYRLELQELQIDTLKHTDNHILNLSLTLINRGFSTLFNEHPVYFVLVDEHNQVKEFLTNADTNSFQPYRPGDKTYTPLIHTIKGQVTLPKTANGTYKLGLWIPDGSRQLQHLSRFAIRCANGDIPWWISPDRRYGINILTTLQVPVSSAVSFSSATASPKLPYQRADLPIEERVKDLLQRMTPEEKLAQIRHIHSWEIFNGQALDERKLEEKAQGMSWGFVEGFPLTAENCAKNMLAIQRFMVEKTRLGIPIFTVAESLHGVVHEGATVFPQNIALGSTFDTDLAYRKTSMIADELHAVGMRQVLSPCIDVVRDLRWGRVEESFGEDPYLCGRFGIAEVKGYMDNGISPMLKHYGPHGNPLSGLNLASVETSIRDLHEVYLKPFEMVMKQAPTLAVMSAYNSWNRIPNSASHYLLTDVLRKEWGFKGYVYSDWGAIEMLKNFHFTARNSEEAALQALTAGLDVEASSDCYPAIPGLIERGELNREIVDEAVRRVLYAKFRIGLFDDPYGEKFAKGAIHSGKAIALSKKIADESTVLLKNDRQLLPLSIGKLKSIAVIGPNADQIQFGDYTWTRDNRFGVTPLQGIRKWAGTNVKVNYAKGCSLVSMDESGIRQAVEAAEQSDVCVLFCGSASAALARDYKSSTCGEGFDLNDLTLTGAQPALIKAVQATGKPVILVLVTGKPFAIPWEKKNIPAILVQWYAGEQSGNSIADILFGKVSPSGRLTFSFPESTGHLPVYYNHLRSDRGFYKSPGSYDSPGRDYVFSAPVPLWSFGHGLTYTTFEYSNLQTDRASYLLNDTVHVRIDLKNTGKCEGKEVVQLYVSDVCSSVAMPVRQLRDFRKVALQAGETQIVRLSIPVSELTILNEKNEAIVEPGEFEIQVGSASDHILLRKTIRVGQPQPVVNRQEQVLPKSERQITVQGVIRDVQATLIPEVRIYEKTTGKLLGKSDNRGNFTVKTGNREILRFQKKGYQSLERFVDNQENINIRMDYGTD</sequence>
<feature type="domain" description="Fibronectin type III-like" evidence="4">
    <location>
        <begin position="1188"/>
        <end position="1257"/>
    </location>
</feature>
<evidence type="ECO:0000313" key="5">
    <source>
        <dbReference type="EMBL" id="CUN97951.1"/>
    </source>
</evidence>
<dbReference type="GO" id="GO:0045493">
    <property type="term" value="P:xylan catabolic process"/>
    <property type="evidence" value="ECO:0007669"/>
    <property type="project" value="InterPro"/>
</dbReference>
<dbReference type="Gene3D" id="3.20.20.300">
    <property type="entry name" value="Glycoside hydrolase, family 3, N-terminal domain"/>
    <property type="match status" value="1"/>
</dbReference>